<evidence type="ECO:0000256" key="1">
    <source>
        <dbReference type="SAM" id="Phobius"/>
    </source>
</evidence>
<keyword evidence="1" id="KW-0812">Transmembrane</keyword>
<gene>
    <name evidence="2" type="ORF">SAMN04515678_10225</name>
</gene>
<keyword evidence="1" id="KW-0472">Membrane</keyword>
<proteinExistence type="predicted"/>
<keyword evidence="3" id="KW-1185">Reference proteome</keyword>
<dbReference type="AlphaFoldDB" id="A0A1I1TX57"/>
<protein>
    <submittedName>
        <fullName evidence="2">Uncharacterized protein</fullName>
    </submittedName>
</protein>
<organism evidence="2 3">
    <name type="scientific">Roseivivax sediminis</name>
    <dbReference type="NCBI Taxonomy" id="936889"/>
    <lineage>
        <taxon>Bacteria</taxon>
        <taxon>Pseudomonadati</taxon>
        <taxon>Pseudomonadota</taxon>
        <taxon>Alphaproteobacteria</taxon>
        <taxon>Rhodobacterales</taxon>
        <taxon>Roseobacteraceae</taxon>
        <taxon>Roseivivax</taxon>
    </lineage>
</organism>
<sequence>MEPARAITEEALHAGLRDIHLPLNAPGGLVAELFAALALGLALALILGLLLRTLTARRAGMPAEAPLDALPDEARRLALLRLLRERAPERYAEIAASLYRPGGLPEAAELQAELDRHA</sequence>
<keyword evidence="1" id="KW-1133">Transmembrane helix</keyword>
<dbReference type="Proteomes" id="UP000325289">
    <property type="component" value="Unassembled WGS sequence"/>
</dbReference>
<accession>A0A1I1TX57</accession>
<name>A0A1I1TX57_9RHOB</name>
<feature type="transmembrane region" description="Helical" evidence="1">
    <location>
        <begin position="29"/>
        <end position="51"/>
    </location>
</feature>
<evidence type="ECO:0000313" key="3">
    <source>
        <dbReference type="Proteomes" id="UP000325289"/>
    </source>
</evidence>
<dbReference type="EMBL" id="FOMS01000002">
    <property type="protein sequence ID" value="SFD63191.1"/>
    <property type="molecule type" value="Genomic_DNA"/>
</dbReference>
<evidence type="ECO:0000313" key="2">
    <source>
        <dbReference type="EMBL" id="SFD63191.1"/>
    </source>
</evidence>
<reference evidence="2 3" key="1">
    <citation type="submission" date="2016-10" db="EMBL/GenBank/DDBJ databases">
        <authorList>
            <person name="Varghese N."/>
            <person name="Submissions S."/>
        </authorList>
    </citation>
    <scope>NUCLEOTIDE SEQUENCE [LARGE SCALE GENOMIC DNA]</scope>
    <source>
        <strain evidence="3">YIM D21,KCTC 23444,ACCC 10710</strain>
    </source>
</reference>
<dbReference type="RefSeq" id="WP_149754451.1">
    <property type="nucleotide sequence ID" value="NZ_FOMS01000002.1"/>
</dbReference>